<keyword evidence="4" id="KW-1185">Reference proteome</keyword>
<name>A0A843XCY0_COLES</name>
<feature type="chain" id="PRO_5032670544" description="Secreted protein" evidence="2">
    <location>
        <begin position="21"/>
        <end position="188"/>
    </location>
</feature>
<keyword evidence="2" id="KW-0732">Signal</keyword>
<evidence type="ECO:0000313" key="4">
    <source>
        <dbReference type="Proteomes" id="UP000652761"/>
    </source>
</evidence>
<sequence length="188" mass="19507">MSSPVGLLCLVVSALRVLSGYLVLAPNRWFGNPFLGAVHGGTGVCSSLTSWRVHGPGWFFLWALDVVEVEVAVPGGETPFSLGCLVSLGVTPGCSFPTSRRSGMGVVRACACWACLGCKPAVMFLFVVAMPVFSFARCSALDGLSARQVVTVTWDPQPRASVRGSSLGGGRAQVSSLEQKGKTVGAAA</sequence>
<organism evidence="3 4">
    <name type="scientific">Colocasia esculenta</name>
    <name type="common">Wild taro</name>
    <name type="synonym">Arum esculentum</name>
    <dbReference type="NCBI Taxonomy" id="4460"/>
    <lineage>
        <taxon>Eukaryota</taxon>
        <taxon>Viridiplantae</taxon>
        <taxon>Streptophyta</taxon>
        <taxon>Embryophyta</taxon>
        <taxon>Tracheophyta</taxon>
        <taxon>Spermatophyta</taxon>
        <taxon>Magnoliopsida</taxon>
        <taxon>Liliopsida</taxon>
        <taxon>Araceae</taxon>
        <taxon>Aroideae</taxon>
        <taxon>Colocasieae</taxon>
        <taxon>Colocasia</taxon>
    </lineage>
</organism>
<evidence type="ECO:0000256" key="1">
    <source>
        <dbReference type="SAM" id="MobiDB-lite"/>
    </source>
</evidence>
<protein>
    <recommendedName>
        <fullName evidence="5">Secreted protein</fullName>
    </recommendedName>
</protein>
<gene>
    <name evidence="3" type="ORF">Taro_050254</name>
</gene>
<dbReference type="EMBL" id="NMUH01007449">
    <property type="protein sequence ID" value="MQM17284.1"/>
    <property type="molecule type" value="Genomic_DNA"/>
</dbReference>
<accession>A0A843XCY0</accession>
<proteinExistence type="predicted"/>
<dbReference type="Proteomes" id="UP000652761">
    <property type="component" value="Unassembled WGS sequence"/>
</dbReference>
<evidence type="ECO:0000256" key="2">
    <source>
        <dbReference type="SAM" id="SignalP"/>
    </source>
</evidence>
<evidence type="ECO:0008006" key="5">
    <source>
        <dbReference type="Google" id="ProtNLM"/>
    </source>
</evidence>
<reference evidence="3" key="1">
    <citation type="submission" date="2017-07" db="EMBL/GenBank/DDBJ databases">
        <title>Taro Niue Genome Assembly and Annotation.</title>
        <authorList>
            <person name="Atibalentja N."/>
            <person name="Keating K."/>
            <person name="Fields C.J."/>
        </authorList>
    </citation>
    <scope>NUCLEOTIDE SEQUENCE</scope>
    <source>
        <strain evidence="3">Niue_2</strain>
        <tissue evidence="3">Leaf</tissue>
    </source>
</reference>
<feature type="region of interest" description="Disordered" evidence="1">
    <location>
        <begin position="161"/>
        <end position="188"/>
    </location>
</feature>
<dbReference type="AlphaFoldDB" id="A0A843XCY0"/>
<evidence type="ECO:0000313" key="3">
    <source>
        <dbReference type="EMBL" id="MQM17284.1"/>
    </source>
</evidence>
<comment type="caution">
    <text evidence="3">The sequence shown here is derived from an EMBL/GenBank/DDBJ whole genome shotgun (WGS) entry which is preliminary data.</text>
</comment>
<feature type="signal peptide" evidence="2">
    <location>
        <begin position="1"/>
        <end position="20"/>
    </location>
</feature>